<accession>A0A2M4DHM8</accession>
<proteinExistence type="predicted"/>
<dbReference type="EMBL" id="GGFL01012821">
    <property type="protein sequence ID" value="MBW76999.1"/>
    <property type="molecule type" value="Transcribed_RNA"/>
</dbReference>
<reference evidence="1" key="1">
    <citation type="submission" date="2018-01" db="EMBL/GenBank/DDBJ databases">
        <title>An insight into the sialome of Amazonian anophelines.</title>
        <authorList>
            <person name="Ribeiro J.M."/>
            <person name="Scarpassa V."/>
            <person name="Calvo E."/>
        </authorList>
    </citation>
    <scope>NUCLEOTIDE SEQUENCE</scope>
</reference>
<organism evidence="1">
    <name type="scientific">Anopheles darlingi</name>
    <name type="common">Mosquito</name>
    <dbReference type="NCBI Taxonomy" id="43151"/>
    <lineage>
        <taxon>Eukaryota</taxon>
        <taxon>Metazoa</taxon>
        <taxon>Ecdysozoa</taxon>
        <taxon>Arthropoda</taxon>
        <taxon>Hexapoda</taxon>
        <taxon>Insecta</taxon>
        <taxon>Pterygota</taxon>
        <taxon>Neoptera</taxon>
        <taxon>Endopterygota</taxon>
        <taxon>Diptera</taxon>
        <taxon>Nematocera</taxon>
        <taxon>Culicoidea</taxon>
        <taxon>Culicidae</taxon>
        <taxon>Anophelinae</taxon>
        <taxon>Anopheles</taxon>
    </lineage>
</organism>
<sequence length="90" mass="10092">MLCRSPLCCWWWLAHDQSALIDDVGSKGEGWPAVPVTILLELGIEIDLIVEPTIVLSSSLLGIVVDFPQVFRRQLPNKHLCLEEFHGKVV</sequence>
<name>A0A2M4DHM8_ANODA</name>
<evidence type="ECO:0000313" key="1">
    <source>
        <dbReference type="EMBL" id="MBW76999.1"/>
    </source>
</evidence>
<dbReference type="AlphaFoldDB" id="A0A2M4DHM8"/>
<protein>
    <submittedName>
        <fullName evidence="1">Putative secreted protein</fullName>
    </submittedName>
</protein>